<evidence type="ECO:0000313" key="1">
    <source>
        <dbReference type="EMBL" id="PWN31360.1"/>
    </source>
</evidence>
<protein>
    <submittedName>
        <fullName evidence="1">Uncharacterized protein</fullName>
    </submittedName>
</protein>
<reference evidence="1 2" key="1">
    <citation type="journal article" date="2018" name="Mol. Biol. Evol.">
        <title>Broad Genomic Sampling Reveals a Smut Pathogenic Ancestry of the Fungal Clade Ustilaginomycotina.</title>
        <authorList>
            <person name="Kijpornyongpan T."/>
            <person name="Mondo S.J."/>
            <person name="Barry K."/>
            <person name="Sandor L."/>
            <person name="Lee J."/>
            <person name="Lipzen A."/>
            <person name="Pangilinan J."/>
            <person name="LaButti K."/>
            <person name="Hainaut M."/>
            <person name="Henrissat B."/>
            <person name="Grigoriev I.V."/>
            <person name="Spatafora J.W."/>
            <person name="Aime M.C."/>
        </authorList>
    </citation>
    <scope>NUCLEOTIDE SEQUENCE [LARGE SCALE GENOMIC DNA]</scope>
    <source>
        <strain evidence="1 2">MCA 3882</strain>
    </source>
</reference>
<dbReference type="GeneID" id="37024913"/>
<keyword evidence="2" id="KW-1185">Reference proteome</keyword>
<dbReference type="EMBL" id="KZ819610">
    <property type="protein sequence ID" value="PWN31360.1"/>
    <property type="molecule type" value="Genomic_DNA"/>
</dbReference>
<dbReference type="InParanoid" id="A0A316V1D1"/>
<sequence length="96" mass="10664">MDFSVSSENQNVPVHYPLSMASWPNSRSIEVHMSTGERVCILPIASLEASADLNWPFIFYCISTCTSLEPDALGSLTLVESESYRTTHLLTVQRAL</sequence>
<evidence type="ECO:0000313" key="2">
    <source>
        <dbReference type="Proteomes" id="UP000245771"/>
    </source>
</evidence>
<gene>
    <name evidence="1" type="ORF">FA14DRAFT_96576</name>
</gene>
<accession>A0A316V1D1</accession>
<dbReference type="AlphaFoldDB" id="A0A316V1D1"/>
<proteinExistence type="predicted"/>
<organism evidence="1 2">
    <name type="scientific">Meira miltonrushii</name>
    <dbReference type="NCBI Taxonomy" id="1280837"/>
    <lineage>
        <taxon>Eukaryota</taxon>
        <taxon>Fungi</taxon>
        <taxon>Dikarya</taxon>
        <taxon>Basidiomycota</taxon>
        <taxon>Ustilaginomycotina</taxon>
        <taxon>Exobasidiomycetes</taxon>
        <taxon>Exobasidiales</taxon>
        <taxon>Brachybasidiaceae</taxon>
        <taxon>Meira</taxon>
    </lineage>
</organism>
<dbReference type="RefSeq" id="XP_025351662.1">
    <property type="nucleotide sequence ID" value="XM_025503132.1"/>
</dbReference>
<dbReference type="Proteomes" id="UP000245771">
    <property type="component" value="Unassembled WGS sequence"/>
</dbReference>
<name>A0A316V1D1_9BASI</name>